<name>A0A1H9K5W6_9PSEU</name>
<dbReference type="STRING" id="402600.SAMN05216188_106300"/>
<dbReference type="EMBL" id="FOFR01000006">
    <property type="protein sequence ID" value="SEQ94235.1"/>
    <property type="molecule type" value="Genomic_DNA"/>
</dbReference>
<proteinExistence type="predicted"/>
<organism evidence="1 2">
    <name type="scientific">Lentzea xinjiangensis</name>
    <dbReference type="NCBI Taxonomy" id="402600"/>
    <lineage>
        <taxon>Bacteria</taxon>
        <taxon>Bacillati</taxon>
        <taxon>Actinomycetota</taxon>
        <taxon>Actinomycetes</taxon>
        <taxon>Pseudonocardiales</taxon>
        <taxon>Pseudonocardiaceae</taxon>
        <taxon>Lentzea</taxon>
    </lineage>
</organism>
<dbReference type="Proteomes" id="UP000199352">
    <property type="component" value="Unassembled WGS sequence"/>
</dbReference>
<keyword evidence="2" id="KW-1185">Reference proteome</keyword>
<accession>A0A1H9K5W6</accession>
<dbReference type="AlphaFoldDB" id="A0A1H9K5W6"/>
<sequence>MALDDGDALWYWNGNVSRTKNIPQAEWFGTSAPHDYDDHGWEISNFVVYAGEVAEGQPHMKGGKGSFSWLNNNPGNITAGGPAYGAFPGKVNWHNFLIFPSWDLGYDAIRQLLRGPGYAHLSILAAFQRYAPASDGNDPVRYANKVAAAVGRDVHTIVGDLTDDEMVEMQNAITDMEGAVAGWTYLRDDPALPQAVRDAIWS</sequence>
<dbReference type="OrthoDB" id="5088636at2"/>
<dbReference type="RefSeq" id="WP_089951607.1">
    <property type="nucleotide sequence ID" value="NZ_FOFR01000006.1"/>
</dbReference>
<gene>
    <name evidence="1" type="ORF">SAMN05216188_106300</name>
</gene>
<reference evidence="2" key="1">
    <citation type="submission" date="2016-10" db="EMBL/GenBank/DDBJ databases">
        <authorList>
            <person name="Varghese N."/>
            <person name="Submissions S."/>
        </authorList>
    </citation>
    <scope>NUCLEOTIDE SEQUENCE [LARGE SCALE GENOMIC DNA]</scope>
    <source>
        <strain evidence="2">CGMCC 4.3525</strain>
    </source>
</reference>
<evidence type="ECO:0000313" key="1">
    <source>
        <dbReference type="EMBL" id="SEQ94235.1"/>
    </source>
</evidence>
<evidence type="ECO:0000313" key="2">
    <source>
        <dbReference type="Proteomes" id="UP000199352"/>
    </source>
</evidence>
<protein>
    <submittedName>
        <fullName evidence="1">Uncharacterized protein</fullName>
    </submittedName>
</protein>